<evidence type="ECO:0000313" key="2">
    <source>
        <dbReference type="EMBL" id="PJA47157.1"/>
    </source>
</evidence>
<feature type="domain" description="Peptidase S9 prolyl oligopeptidase catalytic" evidence="1">
    <location>
        <begin position="62"/>
        <end position="265"/>
    </location>
</feature>
<dbReference type="AlphaFoldDB" id="A0A2M7XH02"/>
<sequence length="267" mass="29992">KVPDSFKRKESNILSKILNDNRSFVMAKRSVLDSGPAPTLLYGYGGFRIAMEASYSAIIGKFWIERGGVYALSNIRGGGEFGPAWHKAALKHERQKAYDDFHSVAEDLIADKVTTHSQLGIEGGSNGGLLMGVAFTQRPDLYQAVVCQVPLLDMIRYHELPPGASWIGEYGDPRIPEDKNAIAKYSPYQNLFPDRVYPKVFFVTSSKDDRVNPAHARKMAAKMENYGYTFYYYENVDGGHAAGKDPLEAARRNALEYTYLWRMLSQE</sequence>
<gene>
    <name evidence="2" type="ORF">CO172_02875</name>
</gene>
<comment type="caution">
    <text evidence="2">The sequence shown here is derived from an EMBL/GenBank/DDBJ whole genome shotgun (WGS) entry which is preliminary data.</text>
</comment>
<dbReference type="Proteomes" id="UP000229749">
    <property type="component" value="Unassembled WGS sequence"/>
</dbReference>
<dbReference type="GO" id="GO:0004252">
    <property type="term" value="F:serine-type endopeptidase activity"/>
    <property type="evidence" value="ECO:0007669"/>
    <property type="project" value="InterPro"/>
</dbReference>
<dbReference type="InterPro" id="IPR051167">
    <property type="entry name" value="Prolyl_oligopep/macrocyclase"/>
</dbReference>
<feature type="non-terminal residue" evidence="2">
    <location>
        <position position="1"/>
    </location>
</feature>
<dbReference type="InterPro" id="IPR002470">
    <property type="entry name" value="Peptidase_S9A"/>
</dbReference>
<dbReference type="Pfam" id="PF00326">
    <property type="entry name" value="Peptidase_S9"/>
    <property type="match status" value="1"/>
</dbReference>
<dbReference type="EMBL" id="PFWS01000045">
    <property type="protein sequence ID" value="PJA47157.1"/>
    <property type="molecule type" value="Genomic_DNA"/>
</dbReference>
<dbReference type="GO" id="GO:0070012">
    <property type="term" value="F:oligopeptidase activity"/>
    <property type="evidence" value="ECO:0007669"/>
    <property type="project" value="TreeGrafter"/>
</dbReference>
<dbReference type="InterPro" id="IPR029058">
    <property type="entry name" value="AB_hydrolase_fold"/>
</dbReference>
<dbReference type="GO" id="GO:0006508">
    <property type="term" value="P:proteolysis"/>
    <property type="evidence" value="ECO:0007669"/>
    <property type="project" value="InterPro"/>
</dbReference>
<evidence type="ECO:0000313" key="3">
    <source>
        <dbReference type="Proteomes" id="UP000229749"/>
    </source>
</evidence>
<dbReference type="PRINTS" id="PR00862">
    <property type="entry name" value="PROLIGOPTASE"/>
</dbReference>
<protein>
    <submittedName>
        <fullName evidence="2">S9 family peptidase</fullName>
    </submittedName>
</protein>
<dbReference type="SUPFAM" id="SSF53474">
    <property type="entry name" value="alpha/beta-Hydrolases"/>
    <property type="match status" value="1"/>
</dbReference>
<organism evidence="2 3">
    <name type="scientific">Candidatus Uhrbacteria bacterium CG_4_9_14_3_um_filter_36_7</name>
    <dbReference type="NCBI Taxonomy" id="1975033"/>
    <lineage>
        <taxon>Bacteria</taxon>
        <taxon>Candidatus Uhriibacteriota</taxon>
    </lineage>
</organism>
<name>A0A2M7XH02_9BACT</name>
<dbReference type="PANTHER" id="PTHR42881">
    <property type="entry name" value="PROLYL ENDOPEPTIDASE"/>
    <property type="match status" value="1"/>
</dbReference>
<reference evidence="3" key="1">
    <citation type="submission" date="2017-09" db="EMBL/GenBank/DDBJ databases">
        <title>Depth-based differentiation of microbial function through sediment-hosted aquifers and enrichment of novel symbionts in the deep terrestrial subsurface.</title>
        <authorList>
            <person name="Probst A.J."/>
            <person name="Ladd B."/>
            <person name="Jarett J.K."/>
            <person name="Geller-Mcgrath D.E."/>
            <person name="Sieber C.M.K."/>
            <person name="Emerson J.B."/>
            <person name="Anantharaman K."/>
            <person name="Thomas B.C."/>
            <person name="Malmstrom R."/>
            <person name="Stieglmeier M."/>
            <person name="Klingl A."/>
            <person name="Woyke T."/>
            <person name="Ryan C.M."/>
            <person name="Banfield J.F."/>
        </authorList>
    </citation>
    <scope>NUCLEOTIDE SEQUENCE [LARGE SCALE GENOMIC DNA]</scope>
</reference>
<proteinExistence type="predicted"/>
<dbReference type="GO" id="GO:0005829">
    <property type="term" value="C:cytosol"/>
    <property type="evidence" value="ECO:0007669"/>
    <property type="project" value="TreeGrafter"/>
</dbReference>
<accession>A0A2M7XH02</accession>
<dbReference type="Gene3D" id="3.40.50.1820">
    <property type="entry name" value="alpha/beta hydrolase"/>
    <property type="match status" value="1"/>
</dbReference>
<dbReference type="PANTHER" id="PTHR42881:SF13">
    <property type="entry name" value="PROLYL ENDOPEPTIDASE"/>
    <property type="match status" value="1"/>
</dbReference>
<dbReference type="InterPro" id="IPR001375">
    <property type="entry name" value="Peptidase_S9_cat"/>
</dbReference>
<evidence type="ECO:0000259" key="1">
    <source>
        <dbReference type="Pfam" id="PF00326"/>
    </source>
</evidence>